<gene>
    <name evidence="2" type="ORF">I4X03_016140</name>
</gene>
<feature type="signal peptide" evidence="1">
    <location>
        <begin position="1"/>
        <end position="18"/>
    </location>
</feature>
<sequence length="235" mass="25943">MKSLILATLLACAGVAQAQNLALPEPMKLAPLTGPSAMDPAETPMLAQDAGSGDFRTWYTSQKRPAMAVYFNRELDQLPPGWEGRSRLLIEDTIVAGKEVDARTISVGVQQNTQRQSRARSQLARLFEQSLGAELKKQNVHLVDSTVLHRKLAASNRDTRTDIEYDSLSRAARFVLEVELVCLNGECEAVANLKDIRNGDVPATVRQKIGTLDNSSEIDRISRALVQRLMQFKVV</sequence>
<evidence type="ECO:0000313" key="3">
    <source>
        <dbReference type="Proteomes" id="UP000809349"/>
    </source>
</evidence>
<comment type="caution">
    <text evidence="2">The sequence shown here is derived from an EMBL/GenBank/DDBJ whole genome shotgun (WGS) entry which is preliminary data.</text>
</comment>
<dbReference type="EMBL" id="JAFBIL020000006">
    <property type="protein sequence ID" value="MBZ2208798.1"/>
    <property type="molecule type" value="Genomic_DNA"/>
</dbReference>
<evidence type="ECO:0000256" key="1">
    <source>
        <dbReference type="SAM" id="SignalP"/>
    </source>
</evidence>
<reference evidence="2 3" key="1">
    <citation type="submission" date="2021-08" db="EMBL/GenBank/DDBJ databases">
        <title>Massilia sp. R798.</title>
        <authorList>
            <person name="Baek J.H."/>
            <person name="Jung H.S."/>
            <person name="Kim K.R."/>
            <person name="Jeon C.O."/>
        </authorList>
    </citation>
    <scope>NUCLEOTIDE SEQUENCE [LARGE SCALE GENOMIC DNA]</scope>
    <source>
        <strain evidence="2 3">R798</strain>
    </source>
</reference>
<dbReference type="Proteomes" id="UP000809349">
    <property type="component" value="Unassembled WGS sequence"/>
</dbReference>
<name>A0ABS7SS68_9BURK</name>
<organism evidence="2 3">
    <name type="scientific">Massilia soli</name>
    <dbReference type="NCBI Taxonomy" id="2792854"/>
    <lineage>
        <taxon>Bacteria</taxon>
        <taxon>Pseudomonadati</taxon>
        <taxon>Pseudomonadota</taxon>
        <taxon>Betaproteobacteria</taxon>
        <taxon>Burkholderiales</taxon>
        <taxon>Oxalobacteraceae</taxon>
        <taxon>Telluria group</taxon>
        <taxon>Massilia</taxon>
    </lineage>
</organism>
<feature type="chain" id="PRO_5046072648" evidence="1">
    <location>
        <begin position="19"/>
        <end position="235"/>
    </location>
</feature>
<proteinExistence type="predicted"/>
<accession>A0ABS7SS68</accession>
<evidence type="ECO:0000313" key="2">
    <source>
        <dbReference type="EMBL" id="MBZ2208798.1"/>
    </source>
</evidence>
<dbReference type="RefSeq" id="WP_223469273.1">
    <property type="nucleotide sequence ID" value="NZ_JAFBIL020000006.1"/>
</dbReference>
<protein>
    <submittedName>
        <fullName evidence="2">Uncharacterized protein</fullName>
    </submittedName>
</protein>
<keyword evidence="1" id="KW-0732">Signal</keyword>
<keyword evidence="3" id="KW-1185">Reference proteome</keyword>